<feature type="domain" description="Type II secretion system protein GspF" evidence="8">
    <location>
        <begin position="183"/>
        <end position="307"/>
    </location>
</feature>
<evidence type="ECO:0000313" key="10">
    <source>
        <dbReference type="Proteomes" id="UP000509626"/>
    </source>
</evidence>
<evidence type="ECO:0000313" key="9">
    <source>
        <dbReference type="EMBL" id="QLG62873.1"/>
    </source>
</evidence>
<dbReference type="PANTHER" id="PTHR35402:SF1">
    <property type="entry name" value="TYPE II SECRETION SYSTEM PROTEIN GSPF DOMAIN-CONTAINING PROTEIN"/>
    <property type="match status" value="1"/>
</dbReference>
<evidence type="ECO:0000256" key="3">
    <source>
        <dbReference type="ARBA" id="ARBA00022692"/>
    </source>
</evidence>
<proteinExistence type="predicted"/>
<protein>
    <submittedName>
        <fullName evidence="9">Type II secretion system F family protein</fullName>
    </submittedName>
</protein>
<dbReference type="RefSeq" id="WP_179269458.1">
    <property type="nucleotide sequence ID" value="NZ_CP058579.1"/>
</dbReference>
<feature type="domain" description="Type II secretion system protein GspF" evidence="8">
    <location>
        <begin position="505"/>
        <end position="630"/>
    </location>
</feature>
<reference evidence="9 10" key="1">
    <citation type="submission" date="2020-06" db="EMBL/GenBank/DDBJ databases">
        <title>NJ-3-1, isolated from saline soil.</title>
        <authorList>
            <person name="Cui H.L."/>
            <person name="Shi X."/>
        </authorList>
    </citation>
    <scope>NUCLEOTIDE SEQUENCE [LARGE SCALE GENOMIC DNA]</scope>
    <source>
        <strain evidence="9 10">NJ-3-1</strain>
    </source>
</reference>
<dbReference type="PANTHER" id="PTHR35402">
    <property type="entry name" value="INTEGRAL MEMBRANE PROTEIN-RELATED"/>
    <property type="match status" value="1"/>
</dbReference>
<dbReference type="Pfam" id="PF00482">
    <property type="entry name" value="T2SSF"/>
    <property type="match status" value="2"/>
</dbReference>
<evidence type="ECO:0000256" key="4">
    <source>
        <dbReference type="ARBA" id="ARBA00022989"/>
    </source>
</evidence>
<evidence type="ECO:0000256" key="5">
    <source>
        <dbReference type="ARBA" id="ARBA00023136"/>
    </source>
</evidence>
<dbReference type="Proteomes" id="UP000509626">
    <property type="component" value="Chromosome"/>
</dbReference>
<feature type="transmembrane region" description="Helical" evidence="7">
    <location>
        <begin position="133"/>
        <end position="155"/>
    </location>
</feature>
<dbReference type="AlphaFoldDB" id="A0A7D5LBJ4"/>
<evidence type="ECO:0000259" key="8">
    <source>
        <dbReference type="Pfam" id="PF00482"/>
    </source>
</evidence>
<dbReference type="InterPro" id="IPR018076">
    <property type="entry name" value="T2SS_GspF_dom"/>
</dbReference>
<feature type="transmembrane region" description="Helical" evidence="7">
    <location>
        <begin position="76"/>
        <end position="103"/>
    </location>
</feature>
<dbReference type="GeneID" id="56038694"/>
<sequence length="719" mass="76343">MVGVAVVLPLVFVALVSAPVALARFSPRVDLSLTRVSLALFGTYVADESPRKREQLERLRAAHAGVTHRAYASKTLLYAGIAGVAGSVLGVYGMALLLAALSVGGDALRGALPAALSFLADLTRVDELGMVDLFPLLLVSAATVGAGSALATYALRWTRLDHRADVRAGRIEATLPRTVAFVYALSRSGMSFPAVLDTLAENEAAYGEAARELGVAVRDMNDFGTDVLTAMERMARRTPSTNMAEFGENLSSVLGSGRNLSEFLEGQYERYQDEAESRQERYLELLSTFAEAYVTVLVAGPLFLVTILVVVGLVLQDTTDLLRAIVYGGLPVASAAFVLYVGSITRDASGGRRSDADPDPRRLLAANVRATGDGEAAGAADAADAETTRADGGAAGRDANGTDGWTANRERLAAYDRFDRLLGLLRRPGETLLDRPATTALLTVPVGLWWVWFRAEPIPLSPLSALRALDSPAVEATLFVLVGFGLAYELDKRRTRAIERAVPDFLDRMASVNEAGLTVVGSVRRLTRTDLGALTPELRRTWRDVQWGADVSTALERMEGRVNSPAVSRAVALVTNAIEASDDVAPVLEIAADETRATQRLRRERRQVMVTYLLVIYVSFAVFLGIVAALSVSFVPAIENAGLSGSTGGVPGTSMGVFGGIEDVPTGAYVLLFYHAAVVQAICSGLVAGQLGEGRPADGVKHACVMLLAAYVTFAVIGP</sequence>
<evidence type="ECO:0000256" key="6">
    <source>
        <dbReference type="SAM" id="MobiDB-lite"/>
    </source>
</evidence>
<evidence type="ECO:0000256" key="2">
    <source>
        <dbReference type="ARBA" id="ARBA00022475"/>
    </source>
</evidence>
<feature type="compositionally biased region" description="Low complexity" evidence="6">
    <location>
        <begin position="390"/>
        <end position="402"/>
    </location>
</feature>
<keyword evidence="10" id="KW-1185">Reference proteome</keyword>
<keyword evidence="4 7" id="KW-1133">Transmembrane helix</keyword>
<comment type="subcellular location">
    <subcellularLocation>
        <location evidence="1">Cell membrane</location>
        <topology evidence="1">Multi-pass membrane protein</topology>
    </subcellularLocation>
</comment>
<feature type="region of interest" description="Disordered" evidence="6">
    <location>
        <begin position="375"/>
        <end position="402"/>
    </location>
</feature>
<feature type="transmembrane region" description="Helical" evidence="7">
    <location>
        <begin position="610"/>
        <end position="635"/>
    </location>
</feature>
<feature type="transmembrane region" description="Helical" evidence="7">
    <location>
        <begin position="321"/>
        <end position="342"/>
    </location>
</feature>
<feature type="transmembrane region" description="Helical" evidence="7">
    <location>
        <begin position="668"/>
        <end position="688"/>
    </location>
</feature>
<feature type="transmembrane region" description="Helical" evidence="7">
    <location>
        <begin position="472"/>
        <end position="490"/>
    </location>
</feature>
<evidence type="ECO:0000256" key="7">
    <source>
        <dbReference type="SAM" id="Phobius"/>
    </source>
</evidence>
<dbReference type="InterPro" id="IPR056569">
    <property type="entry name" value="ArlJ-like"/>
</dbReference>
<gene>
    <name evidence="9" type="ORF">HUG12_14505</name>
</gene>
<dbReference type="GO" id="GO:0005886">
    <property type="term" value="C:plasma membrane"/>
    <property type="evidence" value="ECO:0007669"/>
    <property type="project" value="UniProtKB-SubCell"/>
</dbReference>
<feature type="transmembrane region" description="Helical" evidence="7">
    <location>
        <begin position="292"/>
        <end position="315"/>
    </location>
</feature>
<feature type="transmembrane region" description="Helical" evidence="7">
    <location>
        <begin position="700"/>
        <end position="718"/>
    </location>
</feature>
<dbReference type="EMBL" id="CP058579">
    <property type="protein sequence ID" value="QLG62873.1"/>
    <property type="molecule type" value="Genomic_DNA"/>
</dbReference>
<feature type="transmembrane region" description="Helical" evidence="7">
    <location>
        <begin position="432"/>
        <end position="452"/>
    </location>
</feature>
<dbReference type="KEGG" id="halu:HUG12_14505"/>
<dbReference type="OrthoDB" id="12374at2157"/>
<dbReference type="Gene3D" id="1.20.81.30">
    <property type="entry name" value="Type II secretion system (T2SS), domain F"/>
    <property type="match status" value="1"/>
</dbReference>
<organism evidence="9 10">
    <name type="scientific">Halorarum salinum</name>
    <dbReference type="NCBI Taxonomy" id="2743089"/>
    <lineage>
        <taxon>Archaea</taxon>
        <taxon>Methanobacteriati</taxon>
        <taxon>Methanobacteriota</taxon>
        <taxon>Stenosarchaea group</taxon>
        <taxon>Halobacteria</taxon>
        <taxon>Halobacteriales</taxon>
        <taxon>Haloferacaceae</taxon>
        <taxon>Halorarum</taxon>
    </lineage>
</organism>
<keyword evidence="3 7" id="KW-0812">Transmembrane</keyword>
<name>A0A7D5LBJ4_9EURY</name>
<evidence type="ECO:0000256" key="1">
    <source>
        <dbReference type="ARBA" id="ARBA00004651"/>
    </source>
</evidence>
<dbReference type="InterPro" id="IPR042094">
    <property type="entry name" value="T2SS_GspF_sf"/>
</dbReference>
<accession>A0A7D5LBJ4</accession>
<keyword evidence="5 7" id="KW-0472">Membrane</keyword>
<keyword evidence="2" id="KW-1003">Cell membrane</keyword>